<feature type="domain" description="YbaK/aminoacyl-tRNA synthetase-associated" evidence="1">
    <location>
        <begin position="37"/>
        <end position="158"/>
    </location>
</feature>
<accession>A0A0B7NYW0</accession>
<keyword evidence="2" id="KW-0436">Ligase</keyword>
<proteinExistence type="predicted"/>
<name>A0A0B7NYW0_PROFF</name>
<evidence type="ECO:0000313" key="2">
    <source>
        <dbReference type="EMBL" id="CEP25873.1"/>
    </source>
</evidence>
<dbReference type="PANTHER" id="PTHR30411:SF1">
    <property type="entry name" value="CYTOPLASMIC PROTEIN"/>
    <property type="match status" value="1"/>
</dbReference>
<dbReference type="EMBL" id="LM676387">
    <property type="protein sequence ID" value="CEP25873.1"/>
    <property type="molecule type" value="Genomic_DNA"/>
</dbReference>
<dbReference type="GO" id="GO:0004812">
    <property type="term" value="F:aminoacyl-tRNA ligase activity"/>
    <property type="evidence" value="ECO:0007669"/>
    <property type="project" value="UniProtKB-KW"/>
</dbReference>
<dbReference type="GeneID" id="61222084"/>
<dbReference type="RefSeq" id="WP_013161143.1">
    <property type="nucleotide sequence ID" value="NZ_CP010341.1"/>
</dbReference>
<dbReference type="Pfam" id="PF04073">
    <property type="entry name" value="tRNA_edit"/>
    <property type="match status" value="1"/>
</dbReference>
<gene>
    <name evidence="2" type="primary">ybaK</name>
    <name evidence="2" type="ORF">PFCIRM138_02815</name>
</gene>
<dbReference type="SUPFAM" id="SSF55826">
    <property type="entry name" value="YbaK/ProRS associated domain"/>
    <property type="match status" value="1"/>
</dbReference>
<dbReference type="Gene3D" id="3.90.960.10">
    <property type="entry name" value="YbaK/aminoacyl-tRNA synthetase-associated domain"/>
    <property type="match status" value="1"/>
</dbReference>
<evidence type="ECO:0000259" key="1">
    <source>
        <dbReference type="Pfam" id="PF04073"/>
    </source>
</evidence>
<dbReference type="GO" id="GO:0002161">
    <property type="term" value="F:aminoacyl-tRNA deacylase activity"/>
    <property type="evidence" value="ECO:0007669"/>
    <property type="project" value="InterPro"/>
</dbReference>
<dbReference type="InterPro" id="IPR007214">
    <property type="entry name" value="YbaK/aa-tRNA-synth-assoc-dom"/>
</dbReference>
<protein>
    <submittedName>
        <fullName evidence="2">YbaK / prolyl-tRNA synthetases</fullName>
    </submittedName>
</protein>
<dbReference type="AlphaFoldDB" id="A0A0B7NYW0"/>
<dbReference type="KEGG" id="pfre:RM25_0939"/>
<keyword evidence="2" id="KW-0030">Aminoacyl-tRNA synthetase</keyword>
<dbReference type="PANTHER" id="PTHR30411">
    <property type="entry name" value="CYTOPLASMIC PROTEIN"/>
    <property type="match status" value="1"/>
</dbReference>
<dbReference type="PATRIC" id="fig|66712.6.peg.967"/>
<sequence length="174" mass="17848">MSELTWLPLSEHPDLVAPVVAAAAAGIPDVKVAAIDESLADTAEFSEAYGTPMEESANCVIVSGHRAGVETLAAVLVLAVDRADINKTVRKHLGARKMSFAPESQAEAASGMRHGGITPIGLPADWPILIDSRVASAGPVIIGSGLRSSKLLVSGQELGGLPGATVLDIALPRN</sequence>
<dbReference type="InterPro" id="IPR036754">
    <property type="entry name" value="YbaK/aa-tRNA-synt-asso_dom_sf"/>
</dbReference>
<organism evidence="2">
    <name type="scientific">Propionibacterium freudenreichii subsp. freudenreichii</name>
    <dbReference type="NCBI Taxonomy" id="66712"/>
    <lineage>
        <taxon>Bacteria</taxon>
        <taxon>Bacillati</taxon>
        <taxon>Actinomycetota</taxon>
        <taxon>Actinomycetes</taxon>
        <taxon>Propionibacteriales</taxon>
        <taxon>Propionibacteriaceae</taxon>
        <taxon>Propionibacterium</taxon>
    </lineage>
</organism>
<reference evidence="2" key="1">
    <citation type="submission" date="2014-08" db="EMBL/GenBank/DDBJ databases">
        <authorList>
            <person name="Falentin Helene"/>
        </authorList>
    </citation>
    <scope>NUCLEOTIDE SEQUENCE</scope>
</reference>